<evidence type="ECO:0000256" key="1">
    <source>
        <dbReference type="ARBA" id="ARBA00023015"/>
    </source>
</evidence>
<evidence type="ECO:0000313" key="7">
    <source>
        <dbReference type="Proteomes" id="UP000609121"/>
    </source>
</evidence>
<accession>A0A8J7CZT2</accession>
<dbReference type="RefSeq" id="WP_193181965.1">
    <property type="nucleotide sequence ID" value="NZ_JACVXA010000022.1"/>
</dbReference>
<dbReference type="InterPro" id="IPR036271">
    <property type="entry name" value="Tet_transcr_reg_TetR-rel_C_sf"/>
</dbReference>
<dbReference type="PRINTS" id="PR00455">
    <property type="entry name" value="HTHTETR"/>
</dbReference>
<keyword evidence="7" id="KW-1185">Reference proteome</keyword>
<dbReference type="Proteomes" id="UP000609121">
    <property type="component" value="Unassembled WGS sequence"/>
</dbReference>
<reference evidence="6" key="1">
    <citation type="submission" date="2020-09" db="EMBL/GenBank/DDBJ databases">
        <title>A novel bacterium of genus Mangrovicoccus, isolated from South China Sea.</title>
        <authorList>
            <person name="Huang H."/>
            <person name="Mo K."/>
            <person name="Hu Y."/>
        </authorList>
    </citation>
    <scope>NUCLEOTIDE SEQUENCE</scope>
    <source>
        <strain evidence="6">HB182678</strain>
    </source>
</reference>
<evidence type="ECO:0000259" key="5">
    <source>
        <dbReference type="PROSITE" id="PS50977"/>
    </source>
</evidence>
<protein>
    <submittedName>
        <fullName evidence="6">TetR/AcrR family transcriptional regulator</fullName>
    </submittedName>
</protein>
<keyword evidence="2 4" id="KW-0238">DNA-binding</keyword>
<evidence type="ECO:0000313" key="6">
    <source>
        <dbReference type="EMBL" id="MBE3638398.1"/>
    </source>
</evidence>
<dbReference type="InterPro" id="IPR049445">
    <property type="entry name" value="TetR_SbtR-like_C"/>
</dbReference>
<feature type="DNA-binding region" description="H-T-H motif" evidence="4">
    <location>
        <begin position="39"/>
        <end position="58"/>
    </location>
</feature>
<dbReference type="SUPFAM" id="SSF48498">
    <property type="entry name" value="Tetracyclin repressor-like, C-terminal domain"/>
    <property type="match status" value="1"/>
</dbReference>
<comment type="caution">
    <text evidence="6">The sequence shown here is derived from an EMBL/GenBank/DDBJ whole genome shotgun (WGS) entry which is preliminary data.</text>
</comment>
<feature type="domain" description="HTH tetR-type" evidence="5">
    <location>
        <begin position="17"/>
        <end position="76"/>
    </location>
</feature>
<dbReference type="SUPFAM" id="SSF46689">
    <property type="entry name" value="Homeodomain-like"/>
    <property type="match status" value="1"/>
</dbReference>
<dbReference type="Gene3D" id="1.10.357.10">
    <property type="entry name" value="Tetracycline Repressor, domain 2"/>
    <property type="match status" value="1"/>
</dbReference>
<dbReference type="PANTHER" id="PTHR30055:SF234">
    <property type="entry name" value="HTH-TYPE TRANSCRIPTIONAL REGULATOR BETI"/>
    <property type="match status" value="1"/>
</dbReference>
<evidence type="ECO:0000256" key="4">
    <source>
        <dbReference type="PROSITE-ProRule" id="PRU00335"/>
    </source>
</evidence>
<dbReference type="GO" id="GO:0000976">
    <property type="term" value="F:transcription cis-regulatory region binding"/>
    <property type="evidence" value="ECO:0007669"/>
    <property type="project" value="TreeGrafter"/>
</dbReference>
<dbReference type="PANTHER" id="PTHR30055">
    <property type="entry name" value="HTH-TYPE TRANSCRIPTIONAL REGULATOR RUTR"/>
    <property type="match status" value="1"/>
</dbReference>
<dbReference type="PROSITE" id="PS50977">
    <property type="entry name" value="HTH_TETR_2"/>
    <property type="match status" value="1"/>
</dbReference>
<sequence>MSDDTAKPRRKPRADSLRNRETLLAAAREVFSEGGPEASLEAVARTAGLGIGTLYRHFPTREALFQAVYLRETDQMVALAESLTELEPEAALRAWMRGFIGMVATKKGMLAALAPALDKDCPTFAEAADRMRAAAARLLERGRQEGVMRDDIAPEEMMRVVVGICYTRDGEGWRETVTRMLDIFIDGLCCTPDAAAAPRAARR</sequence>
<dbReference type="EMBL" id="JACVXA010000022">
    <property type="protein sequence ID" value="MBE3638398.1"/>
    <property type="molecule type" value="Genomic_DNA"/>
</dbReference>
<name>A0A8J7CZT2_9RHOB</name>
<keyword evidence="1" id="KW-0805">Transcription regulation</keyword>
<evidence type="ECO:0000256" key="3">
    <source>
        <dbReference type="ARBA" id="ARBA00023163"/>
    </source>
</evidence>
<evidence type="ECO:0000256" key="2">
    <source>
        <dbReference type="ARBA" id="ARBA00023125"/>
    </source>
</evidence>
<dbReference type="InterPro" id="IPR001647">
    <property type="entry name" value="HTH_TetR"/>
</dbReference>
<proteinExistence type="predicted"/>
<organism evidence="6 7">
    <name type="scientific">Mangrovicoccus algicola</name>
    <dbReference type="NCBI Taxonomy" id="2771008"/>
    <lineage>
        <taxon>Bacteria</taxon>
        <taxon>Pseudomonadati</taxon>
        <taxon>Pseudomonadota</taxon>
        <taxon>Alphaproteobacteria</taxon>
        <taxon>Rhodobacterales</taxon>
        <taxon>Paracoccaceae</taxon>
        <taxon>Mangrovicoccus</taxon>
    </lineage>
</organism>
<dbReference type="AlphaFoldDB" id="A0A8J7CZT2"/>
<dbReference type="InterPro" id="IPR050109">
    <property type="entry name" value="HTH-type_TetR-like_transc_reg"/>
</dbReference>
<dbReference type="Pfam" id="PF21597">
    <property type="entry name" value="TetR_C_43"/>
    <property type="match status" value="1"/>
</dbReference>
<dbReference type="Pfam" id="PF00440">
    <property type="entry name" value="TetR_N"/>
    <property type="match status" value="1"/>
</dbReference>
<keyword evidence="3" id="KW-0804">Transcription</keyword>
<gene>
    <name evidence="6" type="ORF">ICN82_09315</name>
</gene>
<dbReference type="InterPro" id="IPR009057">
    <property type="entry name" value="Homeodomain-like_sf"/>
</dbReference>
<dbReference type="GO" id="GO:0003700">
    <property type="term" value="F:DNA-binding transcription factor activity"/>
    <property type="evidence" value="ECO:0007669"/>
    <property type="project" value="TreeGrafter"/>
</dbReference>